<dbReference type="GO" id="GO:0005524">
    <property type="term" value="F:ATP binding"/>
    <property type="evidence" value="ECO:0007669"/>
    <property type="project" value="UniProtKB-UniRule"/>
</dbReference>
<evidence type="ECO:0000256" key="2">
    <source>
        <dbReference type="ARBA" id="ARBA00008936"/>
    </source>
</evidence>
<evidence type="ECO:0000256" key="5">
    <source>
        <dbReference type="ARBA" id="ARBA00022741"/>
    </source>
</evidence>
<feature type="site" description="Required for activity" evidence="12">
    <location>
        <position position="362"/>
    </location>
</feature>
<dbReference type="SUPFAM" id="SSF50615">
    <property type="entry name" value="N-terminal domain of alpha and beta subunits of F1 ATP synthase"/>
    <property type="match status" value="1"/>
</dbReference>
<dbReference type="Pfam" id="PF00306">
    <property type="entry name" value="ATP-synt_ab_C"/>
    <property type="match status" value="1"/>
</dbReference>
<name>A0A9D2F3A0_9FIRM</name>
<keyword evidence="11 12" id="KW-0066">ATP synthesis</keyword>
<dbReference type="InterPro" id="IPR036121">
    <property type="entry name" value="ATPase_F1/V1/A1_a/bsu_N_sf"/>
</dbReference>
<dbReference type="InterPro" id="IPR023366">
    <property type="entry name" value="ATP_synth_asu-like_sf"/>
</dbReference>
<dbReference type="Pfam" id="PF02874">
    <property type="entry name" value="ATP-synt_ab_N"/>
    <property type="match status" value="1"/>
</dbReference>
<dbReference type="EC" id="7.1.2.2" evidence="12"/>
<keyword evidence="5 12" id="KW-0547">Nucleotide-binding</keyword>
<keyword evidence="6 12" id="KW-0067">ATP-binding</keyword>
<comment type="subcellular location">
    <subcellularLocation>
        <location evidence="12">Cell membrane</location>
        <topology evidence="12">Peripheral membrane protein</topology>
    </subcellularLocation>
    <subcellularLocation>
        <location evidence="1">Membrane</location>
        <topology evidence="1">Peripheral membrane protein</topology>
    </subcellularLocation>
</comment>
<dbReference type="InterPro" id="IPR027417">
    <property type="entry name" value="P-loop_NTPase"/>
</dbReference>
<evidence type="ECO:0000256" key="12">
    <source>
        <dbReference type="HAMAP-Rule" id="MF_01346"/>
    </source>
</evidence>
<evidence type="ECO:0000259" key="14">
    <source>
        <dbReference type="Pfam" id="PF00306"/>
    </source>
</evidence>
<dbReference type="GO" id="GO:0043531">
    <property type="term" value="F:ADP binding"/>
    <property type="evidence" value="ECO:0007669"/>
    <property type="project" value="TreeGrafter"/>
</dbReference>
<comment type="catalytic activity">
    <reaction evidence="12">
        <text>ATP + H2O + 4 H(+)(in) = ADP + phosphate + 5 H(+)(out)</text>
        <dbReference type="Rhea" id="RHEA:57720"/>
        <dbReference type="ChEBI" id="CHEBI:15377"/>
        <dbReference type="ChEBI" id="CHEBI:15378"/>
        <dbReference type="ChEBI" id="CHEBI:30616"/>
        <dbReference type="ChEBI" id="CHEBI:43474"/>
        <dbReference type="ChEBI" id="CHEBI:456216"/>
        <dbReference type="EC" id="7.1.2.2"/>
    </reaction>
</comment>
<dbReference type="GO" id="GO:0005886">
    <property type="term" value="C:plasma membrane"/>
    <property type="evidence" value="ECO:0007669"/>
    <property type="project" value="UniProtKB-SubCell"/>
</dbReference>
<dbReference type="Gene3D" id="1.20.150.20">
    <property type="entry name" value="ATP synthase alpha/beta chain, C-terminal domain"/>
    <property type="match status" value="1"/>
</dbReference>
<evidence type="ECO:0000256" key="9">
    <source>
        <dbReference type="ARBA" id="ARBA00023136"/>
    </source>
</evidence>
<feature type="domain" description="ATPase F1/V1/A1 complex alpha/beta subunit nucleotide-binding" evidence="13">
    <location>
        <begin position="149"/>
        <end position="364"/>
    </location>
</feature>
<dbReference type="FunFam" id="1.20.150.20:FF:000001">
    <property type="entry name" value="ATP synthase subunit alpha"/>
    <property type="match status" value="1"/>
</dbReference>
<dbReference type="AlphaFoldDB" id="A0A9D2F3A0"/>
<evidence type="ECO:0000256" key="10">
    <source>
        <dbReference type="ARBA" id="ARBA00023196"/>
    </source>
</evidence>
<dbReference type="HAMAP" id="MF_01346">
    <property type="entry name" value="ATP_synth_alpha_bact"/>
    <property type="match status" value="1"/>
</dbReference>
<evidence type="ECO:0000259" key="15">
    <source>
        <dbReference type="Pfam" id="PF02874"/>
    </source>
</evidence>
<reference evidence="16" key="2">
    <citation type="submission" date="2021-04" db="EMBL/GenBank/DDBJ databases">
        <authorList>
            <person name="Gilroy R."/>
        </authorList>
    </citation>
    <scope>NUCLEOTIDE SEQUENCE</scope>
    <source>
        <strain evidence="16">3436</strain>
    </source>
</reference>
<comment type="function">
    <text evidence="12">Produces ATP from ADP in the presence of a proton gradient across the membrane. The alpha chain is a regulatory subunit.</text>
</comment>
<keyword evidence="10 12" id="KW-0139">CF(1)</keyword>
<dbReference type="CDD" id="cd18116">
    <property type="entry name" value="ATP-synt_F1_alpha_N"/>
    <property type="match status" value="1"/>
</dbReference>
<evidence type="ECO:0000256" key="11">
    <source>
        <dbReference type="ARBA" id="ARBA00023310"/>
    </source>
</evidence>
<dbReference type="InterPro" id="IPR020003">
    <property type="entry name" value="ATPase_a/bsu_AS"/>
</dbReference>
<keyword evidence="9 12" id="KW-0472">Membrane</keyword>
<protein>
    <recommendedName>
        <fullName evidence="12">ATP synthase subunit alpha</fullName>
        <ecNumber evidence="12">7.1.2.2</ecNumber>
    </recommendedName>
    <alternativeName>
        <fullName evidence="12">ATP synthase F1 sector subunit alpha</fullName>
    </alternativeName>
    <alternativeName>
        <fullName evidence="12">F-ATPase subunit alpha</fullName>
    </alternativeName>
</protein>
<keyword evidence="7 12" id="KW-1278">Translocase</keyword>
<dbReference type="PIRSF" id="PIRSF039088">
    <property type="entry name" value="F_ATPase_subunit_alpha"/>
    <property type="match status" value="1"/>
</dbReference>
<sequence length="506" mass="55044">MQLKPEQISRIIRSQIKYYQNAIEQTETGTVTMVGDGIARASGLDNCMAGELVQFDNDAYGMAQNLEENSVSIVLLGDDSGIKEGGGVRRTGKVVSVPVGEGMIGRVVNALGQPIDGKGPIEAADYRAIESPVPGIIDRQPVRQPLQTGIKAIDSMIPIGRGQRELIIGDRQTGKTVIATDTIINQKGQDVLCIYVAIGQKRSTVATLVENLEKNGAMAYTTVVCATASELSPLQYIAPYAGCAMGEYFMQKGKHVLIIYDDLSKHAVAYRALSLLIRRPPGREAYPGDVFYLHSRLLERAAKLSDAKGGGSLTALPIIETQAGDVSAYIPTNVISITDGQIFLETELFHAGIRPAVNPGISVSRVGGDAQIKAMKKVAGTLKLIYSQYRELQGFAQFGSDLDADTKARLAQGERIVEVLKQDRNSPIPVEKQVAILYATVHEYLKEIEVADIAEYEDELYRYLDENPAALDAMEAIRTTGQFQPETEETLKAVLTEFTAKFKQSK</sequence>
<evidence type="ECO:0000256" key="4">
    <source>
        <dbReference type="ARBA" id="ARBA00022475"/>
    </source>
</evidence>
<keyword evidence="3 12" id="KW-0813">Transport</keyword>
<keyword evidence="8 12" id="KW-0406">Ion transport</keyword>
<comment type="caution">
    <text evidence="16">The sequence shown here is derived from an EMBL/GenBank/DDBJ whole genome shotgun (WGS) entry which is preliminary data.</text>
</comment>
<keyword evidence="12" id="KW-0375">Hydrogen ion transport</keyword>
<comment type="similarity">
    <text evidence="2 12">Belongs to the ATPase alpha/beta chains family.</text>
</comment>
<dbReference type="EMBL" id="DXBO01000092">
    <property type="protein sequence ID" value="HIZ48286.1"/>
    <property type="molecule type" value="Genomic_DNA"/>
</dbReference>
<dbReference type="SUPFAM" id="SSF47917">
    <property type="entry name" value="C-terminal domain of alpha and beta subunits of F1 ATP synthase"/>
    <property type="match status" value="1"/>
</dbReference>
<dbReference type="PANTHER" id="PTHR48082:SF2">
    <property type="entry name" value="ATP SYNTHASE SUBUNIT ALPHA, MITOCHONDRIAL"/>
    <property type="match status" value="1"/>
</dbReference>
<dbReference type="Proteomes" id="UP000824031">
    <property type="component" value="Unassembled WGS sequence"/>
</dbReference>
<dbReference type="CDD" id="cd18113">
    <property type="entry name" value="ATP-synt_F1_alpha_C"/>
    <property type="match status" value="1"/>
</dbReference>
<accession>A0A9D2F3A0</accession>
<dbReference type="InterPro" id="IPR000793">
    <property type="entry name" value="ATP_synth_asu_C"/>
</dbReference>
<dbReference type="SUPFAM" id="SSF52540">
    <property type="entry name" value="P-loop containing nucleoside triphosphate hydrolases"/>
    <property type="match status" value="1"/>
</dbReference>
<dbReference type="PROSITE" id="PS00152">
    <property type="entry name" value="ATPASE_ALPHA_BETA"/>
    <property type="match status" value="1"/>
</dbReference>
<dbReference type="CDD" id="cd01132">
    <property type="entry name" value="F1-ATPase_alpha_CD"/>
    <property type="match status" value="1"/>
</dbReference>
<feature type="domain" description="ATP synthase alpha subunit C-terminal" evidence="14">
    <location>
        <begin position="371"/>
        <end position="498"/>
    </location>
</feature>
<organism evidence="16 17">
    <name type="scientific">Candidatus Gemmiger excrementavium</name>
    <dbReference type="NCBI Taxonomy" id="2838608"/>
    <lineage>
        <taxon>Bacteria</taxon>
        <taxon>Bacillati</taxon>
        <taxon>Bacillota</taxon>
        <taxon>Clostridia</taxon>
        <taxon>Eubacteriales</taxon>
        <taxon>Gemmiger</taxon>
    </lineage>
</organism>
<feature type="binding site" evidence="12">
    <location>
        <begin position="169"/>
        <end position="176"/>
    </location>
    <ligand>
        <name>ATP</name>
        <dbReference type="ChEBI" id="CHEBI:30616"/>
    </ligand>
</feature>
<dbReference type="Gene3D" id="2.40.30.20">
    <property type="match status" value="1"/>
</dbReference>
<dbReference type="NCBIfam" id="NF009884">
    <property type="entry name" value="PRK13343.1"/>
    <property type="match status" value="1"/>
</dbReference>
<dbReference type="Gene3D" id="3.40.50.300">
    <property type="entry name" value="P-loop containing nucleotide triphosphate hydrolases"/>
    <property type="match status" value="1"/>
</dbReference>
<dbReference type="InterPro" id="IPR000194">
    <property type="entry name" value="ATPase_F1/V1/A1_a/bsu_nucl-bd"/>
</dbReference>
<dbReference type="PANTHER" id="PTHR48082">
    <property type="entry name" value="ATP SYNTHASE SUBUNIT ALPHA, MITOCHONDRIAL"/>
    <property type="match status" value="1"/>
</dbReference>
<evidence type="ECO:0000313" key="16">
    <source>
        <dbReference type="EMBL" id="HIZ48286.1"/>
    </source>
</evidence>
<evidence type="ECO:0000256" key="1">
    <source>
        <dbReference type="ARBA" id="ARBA00004170"/>
    </source>
</evidence>
<dbReference type="InterPro" id="IPR004100">
    <property type="entry name" value="ATPase_F1/V1/A1_a/bsu_N"/>
</dbReference>
<dbReference type="GO" id="GO:0046933">
    <property type="term" value="F:proton-transporting ATP synthase activity, rotational mechanism"/>
    <property type="evidence" value="ECO:0007669"/>
    <property type="project" value="UniProtKB-UniRule"/>
</dbReference>
<feature type="domain" description="ATPase F1/V1/A1 complex alpha/beta subunit N-terminal" evidence="15">
    <location>
        <begin position="27"/>
        <end position="92"/>
    </location>
</feature>
<dbReference type="InterPro" id="IPR038376">
    <property type="entry name" value="ATP_synth_asu_C_sf"/>
</dbReference>
<dbReference type="GO" id="GO:0045259">
    <property type="term" value="C:proton-transporting ATP synthase complex"/>
    <property type="evidence" value="ECO:0007669"/>
    <property type="project" value="UniProtKB-KW"/>
</dbReference>
<dbReference type="FunFam" id="3.40.50.300:FF:000002">
    <property type="entry name" value="ATP synthase subunit alpha"/>
    <property type="match status" value="1"/>
</dbReference>
<evidence type="ECO:0000259" key="13">
    <source>
        <dbReference type="Pfam" id="PF00006"/>
    </source>
</evidence>
<evidence type="ECO:0000256" key="7">
    <source>
        <dbReference type="ARBA" id="ARBA00022967"/>
    </source>
</evidence>
<dbReference type="Pfam" id="PF00006">
    <property type="entry name" value="ATP-synt_ab"/>
    <property type="match status" value="1"/>
</dbReference>
<proteinExistence type="inferred from homology"/>
<reference evidence="16" key="1">
    <citation type="journal article" date="2021" name="PeerJ">
        <title>Extensive microbial diversity within the chicken gut microbiome revealed by metagenomics and culture.</title>
        <authorList>
            <person name="Gilroy R."/>
            <person name="Ravi A."/>
            <person name="Getino M."/>
            <person name="Pursley I."/>
            <person name="Horton D.L."/>
            <person name="Alikhan N.F."/>
            <person name="Baker D."/>
            <person name="Gharbi K."/>
            <person name="Hall N."/>
            <person name="Watson M."/>
            <person name="Adriaenssens E.M."/>
            <person name="Foster-Nyarko E."/>
            <person name="Jarju S."/>
            <person name="Secka A."/>
            <person name="Antonio M."/>
            <person name="Oren A."/>
            <person name="Chaudhuri R.R."/>
            <person name="La Ragione R."/>
            <person name="Hildebrand F."/>
            <person name="Pallen M.J."/>
        </authorList>
    </citation>
    <scope>NUCLEOTIDE SEQUENCE</scope>
    <source>
        <strain evidence="16">3436</strain>
    </source>
</reference>
<dbReference type="NCBIfam" id="TIGR00962">
    <property type="entry name" value="atpA"/>
    <property type="match status" value="1"/>
</dbReference>
<evidence type="ECO:0000256" key="3">
    <source>
        <dbReference type="ARBA" id="ARBA00022448"/>
    </source>
</evidence>
<dbReference type="FunFam" id="2.40.30.20:FF:000001">
    <property type="entry name" value="ATP synthase subunit alpha"/>
    <property type="match status" value="1"/>
</dbReference>
<evidence type="ECO:0000313" key="17">
    <source>
        <dbReference type="Proteomes" id="UP000824031"/>
    </source>
</evidence>
<evidence type="ECO:0000256" key="8">
    <source>
        <dbReference type="ARBA" id="ARBA00023065"/>
    </source>
</evidence>
<dbReference type="InterPro" id="IPR033732">
    <property type="entry name" value="ATP_synth_F1_a_nt-bd_dom"/>
</dbReference>
<gene>
    <name evidence="12 16" type="primary">atpA</name>
    <name evidence="16" type="ORF">H9810_06180</name>
</gene>
<evidence type="ECO:0000256" key="6">
    <source>
        <dbReference type="ARBA" id="ARBA00022840"/>
    </source>
</evidence>
<dbReference type="InterPro" id="IPR005294">
    <property type="entry name" value="ATP_synth_F1_asu"/>
</dbReference>
<keyword evidence="4 12" id="KW-1003">Cell membrane</keyword>